<keyword evidence="5" id="KW-0560">Oxidoreductase</keyword>
<dbReference type="GO" id="GO:0050660">
    <property type="term" value="F:flavin adenine dinucleotide binding"/>
    <property type="evidence" value="ECO:0007669"/>
    <property type="project" value="InterPro"/>
</dbReference>
<evidence type="ECO:0000259" key="8">
    <source>
        <dbReference type="Pfam" id="PF02771"/>
    </source>
</evidence>
<dbReference type="InterPro" id="IPR009100">
    <property type="entry name" value="AcylCoA_DH/oxidase_NM_dom_sf"/>
</dbReference>
<accession>A0A1N6DTP6</accession>
<proteinExistence type="inferred from homology"/>
<protein>
    <submittedName>
        <fullName evidence="9">L-prolyl-[peptidyl carrier protein] dehydrogenase</fullName>
    </submittedName>
</protein>
<dbReference type="InterPro" id="IPR037069">
    <property type="entry name" value="AcylCoA_DH/ox_N_sf"/>
</dbReference>
<evidence type="ECO:0000259" key="6">
    <source>
        <dbReference type="Pfam" id="PF00441"/>
    </source>
</evidence>
<dbReference type="InterPro" id="IPR036250">
    <property type="entry name" value="AcylCo_DH-like_C"/>
</dbReference>
<sequence length="381" mass="42586">MDFSWSKEQIELREKAKVFSEKNLNKDISQKDRNNIFPEEEWKKCADFGVLGWPFKKEYGGGGFDPLTTVLMLEGLGYGSKDNGLPFSLNSQIWSTQVAINAFGTEEQKQKYLTRLISGTIGAFGITEEGSGSDTYALEMTAEKVEGGYILNGEKHYITLAPICEIAVVFATTNVKLGKWGITAFIVDKTMEGFTSSEVRDKVGMRTTPMGNLYLKNCFVPDENRLGREGSGLSLFSSAMESERGYIFASQIGRMEKQLELSIAYANERKSFGQSIGKYQSISNRIANMRLRLETSKMHLYKVAYLDKNDLPLIREAAMAKLYISEAFVESSLDFIRIFGAKGVVTEYEVERDLRDGLGGLIYSGTSDIQRNIIAKLDGLL</sequence>
<dbReference type="InterPro" id="IPR009075">
    <property type="entry name" value="AcylCo_DH/oxidase_C"/>
</dbReference>
<evidence type="ECO:0000313" key="9">
    <source>
        <dbReference type="EMBL" id="SIN74165.1"/>
    </source>
</evidence>
<feature type="domain" description="Acyl-CoA oxidase/dehydrogenase middle" evidence="7">
    <location>
        <begin position="123"/>
        <end position="218"/>
    </location>
</feature>
<dbReference type="InterPro" id="IPR006089">
    <property type="entry name" value="Acyl-CoA_DH_CS"/>
</dbReference>
<evidence type="ECO:0000256" key="3">
    <source>
        <dbReference type="ARBA" id="ARBA00022630"/>
    </source>
</evidence>
<dbReference type="GO" id="GO:0003995">
    <property type="term" value="F:acyl-CoA dehydrogenase activity"/>
    <property type="evidence" value="ECO:0007669"/>
    <property type="project" value="InterPro"/>
</dbReference>
<reference evidence="10" key="1">
    <citation type="submission" date="2016-11" db="EMBL/GenBank/DDBJ databases">
        <authorList>
            <person name="Varghese N."/>
            <person name="Submissions S."/>
        </authorList>
    </citation>
    <scope>NUCLEOTIDE SEQUENCE [LARGE SCALE GENOMIC DNA]</scope>
    <source>
        <strain evidence="10">DSM 15292</strain>
    </source>
</reference>
<dbReference type="PANTHER" id="PTHR43884">
    <property type="entry name" value="ACYL-COA DEHYDROGENASE"/>
    <property type="match status" value="1"/>
</dbReference>
<dbReference type="SUPFAM" id="SSF47203">
    <property type="entry name" value="Acyl-CoA dehydrogenase C-terminal domain-like"/>
    <property type="match status" value="1"/>
</dbReference>
<dbReference type="Gene3D" id="1.10.540.10">
    <property type="entry name" value="Acyl-CoA dehydrogenase/oxidase, N-terminal domain"/>
    <property type="match status" value="1"/>
</dbReference>
<dbReference type="InterPro" id="IPR046373">
    <property type="entry name" value="Acyl-CoA_Oxase/DH_mid-dom_sf"/>
</dbReference>
<dbReference type="OrthoDB" id="9802447at2"/>
<dbReference type="Gene3D" id="1.20.140.10">
    <property type="entry name" value="Butyryl-CoA Dehydrogenase, subunit A, domain 3"/>
    <property type="match status" value="1"/>
</dbReference>
<evidence type="ECO:0000256" key="4">
    <source>
        <dbReference type="ARBA" id="ARBA00022827"/>
    </source>
</evidence>
<dbReference type="AlphaFoldDB" id="A0A1N6DTP6"/>
<dbReference type="RefSeq" id="WP_074224048.1">
    <property type="nucleotide sequence ID" value="NZ_FSRC01000001.1"/>
</dbReference>
<evidence type="ECO:0000259" key="7">
    <source>
        <dbReference type="Pfam" id="PF02770"/>
    </source>
</evidence>
<keyword evidence="3 5" id="KW-0285">Flavoprotein</keyword>
<dbReference type="InterPro" id="IPR013786">
    <property type="entry name" value="AcylCoA_DH/ox_N"/>
</dbReference>
<dbReference type="Gene3D" id="2.40.110.10">
    <property type="entry name" value="Butyryl-CoA Dehydrogenase, subunit A, domain 2"/>
    <property type="match status" value="1"/>
</dbReference>
<dbReference type="Proteomes" id="UP000185221">
    <property type="component" value="Unassembled WGS sequence"/>
</dbReference>
<name>A0A1N6DTP6_9BACT</name>
<dbReference type="Pfam" id="PF02770">
    <property type="entry name" value="Acyl-CoA_dh_M"/>
    <property type="match status" value="1"/>
</dbReference>
<dbReference type="PANTHER" id="PTHR43884:SF12">
    <property type="entry name" value="ISOVALERYL-COA DEHYDROGENASE, MITOCHONDRIAL-RELATED"/>
    <property type="match status" value="1"/>
</dbReference>
<evidence type="ECO:0000256" key="2">
    <source>
        <dbReference type="ARBA" id="ARBA00009347"/>
    </source>
</evidence>
<dbReference type="STRING" id="226505.SAMN05444394_1383"/>
<dbReference type="Pfam" id="PF02771">
    <property type="entry name" value="Acyl-CoA_dh_N"/>
    <property type="match status" value="1"/>
</dbReference>
<feature type="domain" description="Acyl-CoA dehydrogenase/oxidase C-terminal" evidence="6">
    <location>
        <begin position="230"/>
        <end position="376"/>
    </location>
</feature>
<comment type="similarity">
    <text evidence="2 5">Belongs to the acyl-CoA dehydrogenase family.</text>
</comment>
<evidence type="ECO:0000313" key="10">
    <source>
        <dbReference type="Proteomes" id="UP000185221"/>
    </source>
</evidence>
<keyword evidence="4 5" id="KW-0274">FAD</keyword>
<evidence type="ECO:0000256" key="5">
    <source>
        <dbReference type="RuleBase" id="RU362125"/>
    </source>
</evidence>
<dbReference type="InterPro" id="IPR006091">
    <property type="entry name" value="Acyl-CoA_Oxase/DH_mid-dom"/>
</dbReference>
<comment type="cofactor">
    <cofactor evidence="1 5">
        <name>FAD</name>
        <dbReference type="ChEBI" id="CHEBI:57692"/>
    </cofactor>
</comment>
<keyword evidence="10" id="KW-1185">Reference proteome</keyword>
<evidence type="ECO:0000256" key="1">
    <source>
        <dbReference type="ARBA" id="ARBA00001974"/>
    </source>
</evidence>
<dbReference type="EMBL" id="FSRC01000001">
    <property type="protein sequence ID" value="SIN74165.1"/>
    <property type="molecule type" value="Genomic_DNA"/>
</dbReference>
<dbReference type="SUPFAM" id="SSF56645">
    <property type="entry name" value="Acyl-CoA dehydrogenase NM domain-like"/>
    <property type="match status" value="1"/>
</dbReference>
<gene>
    <name evidence="9" type="ORF">SAMN05444394_1383</name>
</gene>
<dbReference type="PROSITE" id="PS00072">
    <property type="entry name" value="ACYL_COA_DH_1"/>
    <property type="match status" value="1"/>
</dbReference>
<feature type="domain" description="Acyl-CoA dehydrogenase/oxidase N-terminal" evidence="8">
    <location>
        <begin position="6"/>
        <end position="119"/>
    </location>
</feature>
<dbReference type="Pfam" id="PF00441">
    <property type="entry name" value="Acyl-CoA_dh_1"/>
    <property type="match status" value="1"/>
</dbReference>
<organism evidence="9 10">
    <name type="scientific">Algoriphagus halophilus</name>
    <dbReference type="NCBI Taxonomy" id="226505"/>
    <lineage>
        <taxon>Bacteria</taxon>
        <taxon>Pseudomonadati</taxon>
        <taxon>Bacteroidota</taxon>
        <taxon>Cytophagia</taxon>
        <taxon>Cytophagales</taxon>
        <taxon>Cyclobacteriaceae</taxon>
        <taxon>Algoriphagus</taxon>
    </lineage>
</organism>